<dbReference type="Pfam" id="PF01234">
    <property type="entry name" value="NNMT_PNMT_TEMT"/>
    <property type="match status" value="1"/>
</dbReference>
<dbReference type="WBParaSite" id="HPBE_0002207701-mRNA-1">
    <property type="protein sequence ID" value="HPBE_0002207701-mRNA-1"/>
    <property type="gene ID" value="HPBE_0002207701"/>
</dbReference>
<dbReference type="PANTHER" id="PTHR10867">
    <property type="entry name" value="NNMT/PNMT/TEMT FAMILY MEMBER"/>
    <property type="match status" value="1"/>
</dbReference>
<dbReference type="Gene3D" id="3.40.50.150">
    <property type="entry name" value="Vaccinia Virus protein VP39"/>
    <property type="match status" value="1"/>
</dbReference>
<dbReference type="PANTHER" id="PTHR10867:SF17">
    <property type="entry name" value="NICOTINAMIDE N-METHYLTRANSFERASE"/>
    <property type="match status" value="1"/>
</dbReference>
<protein>
    <submittedName>
        <fullName evidence="7">NNMT/PNMT/TEMT family protein</fullName>
    </submittedName>
</protein>
<reference evidence="7" key="2">
    <citation type="submission" date="2019-09" db="UniProtKB">
        <authorList>
            <consortium name="WormBaseParasite"/>
        </authorList>
    </citation>
    <scope>IDENTIFICATION</scope>
</reference>
<evidence type="ECO:0000256" key="4">
    <source>
        <dbReference type="ARBA" id="ARBA00022691"/>
    </source>
</evidence>
<accession>A0A3P8G6M3</accession>
<dbReference type="GO" id="GO:0032259">
    <property type="term" value="P:methylation"/>
    <property type="evidence" value="ECO:0007669"/>
    <property type="project" value="UniProtKB-KW"/>
</dbReference>
<evidence type="ECO:0000313" key="7">
    <source>
        <dbReference type="WBParaSite" id="HPBE_0002207701-mRNA-1"/>
    </source>
</evidence>
<comment type="similarity">
    <text evidence="1">Belongs to the class I-like SAM-binding methyltransferase superfamily. NNMT/PNMT/TEMT family.</text>
</comment>
<keyword evidence="4" id="KW-0949">S-adenosyl-L-methionine</keyword>
<evidence type="ECO:0000256" key="3">
    <source>
        <dbReference type="ARBA" id="ARBA00022679"/>
    </source>
</evidence>
<evidence type="ECO:0000256" key="1">
    <source>
        <dbReference type="ARBA" id="ARBA00007996"/>
    </source>
</evidence>
<organism evidence="6 7">
    <name type="scientific">Heligmosomoides polygyrus</name>
    <name type="common">Parasitic roundworm</name>
    <dbReference type="NCBI Taxonomy" id="6339"/>
    <lineage>
        <taxon>Eukaryota</taxon>
        <taxon>Metazoa</taxon>
        <taxon>Ecdysozoa</taxon>
        <taxon>Nematoda</taxon>
        <taxon>Chromadorea</taxon>
        <taxon>Rhabditida</taxon>
        <taxon>Rhabditina</taxon>
        <taxon>Rhabditomorpha</taxon>
        <taxon>Strongyloidea</taxon>
        <taxon>Heligmosomidae</taxon>
        <taxon>Heligmosomoides</taxon>
    </lineage>
</organism>
<evidence type="ECO:0000256" key="2">
    <source>
        <dbReference type="ARBA" id="ARBA00022603"/>
    </source>
</evidence>
<dbReference type="PROSITE" id="PS51681">
    <property type="entry name" value="SAM_MT_NNMT_PNMT_TEMT"/>
    <property type="match status" value="1"/>
</dbReference>
<reference evidence="5 6" key="1">
    <citation type="submission" date="2018-11" db="EMBL/GenBank/DDBJ databases">
        <authorList>
            <consortium name="Pathogen Informatics"/>
        </authorList>
    </citation>
    <scope>NUCLEOTIDE SEQUENCE [LARGE SCALE GENOMIC DNA]</scope>
</reference>
<dbReference type="GO" id="GO:0008170">
    <property type="term" value="F:N-methyltransferase activity"/>
    <property type="evidence" value="ECO:0007669"/>
    <property type="project" value="TreeGrafter"/>
</dbReference>
<dbReference type="GO" id="GO:0005829">
    <property type="term" value="C:cytosol"/>
    <property type="evidence" value="ECO:0007669"/>
    <property type="project" value="TreeGrafter"/>
</dbReference>
<evidence type="ECO:0000313" key="6">
    <source>
        <dbReference type="Proteomes" id="UP000050761"/>
    </source>
</evidence>
<sequence length="101" mass="11817">MHTQWVFQRSEKAVFQFQFDPAIYLDSFYKTASEDPAMQIVLFFLPGLLYRLPPTLRTVLDLGAGPTVYLPITLRERALQIFTSDYAKVNRDVLQSWIEDR</sequence>
<dbReference type="InterPro" id="IPR000940">
    <property type="entry name" value="NNMT_TEMT_trans"/>
</dbReference>
<accession>A0A183GHM8</accession>
<dbReference type="InterPro" id="IPR029063">
    <property type="entry name" value="SAM-dependent_MTases_sf"/>
</dbReference>
<evidence type="ECO:0000313" key="5">
    <source>
        <dbReference type="EMBL" id="VDP30163.1"/>
    </source>
</evidence>
<keyword evidence="3" id="KW-0808">Transferase</keyword>
<gene>
    <name evidence="5" type="ORF">HPBE_LOCUS22076</name>
</gene>
<dbReference type="AlphaFoldDB" id="A0A183GHM8"/>
<keyword evidence="2" id="KW-0489">Methyltransferase</keyword>
<keyword evidence="6" id="KW-1185">Reference proteome</keyword>
<dbReference type="EMBL" id="UZAH01033626">
    <property type="protein sequence ID" value="VDP30163.1"/>
    <property type="molecule type" value="Genomic_DNA"/>
</dbReference>
<dbReference type="SUPFAM" id="SSF53335">
    <property type="entry name" value="S-adenosyl-L-methionine-dependent methyltransferases"/>
    <property type="match status" value="1"/>
</dbReference>
<name>A0A183GHM8_HELPZ</name>
<proteinExistence type="inferred from homology"/>
<dbReference type="OrthoDB" id="10050085at2759"/>
<dbReference type="Proteomes" id="UP000050761">
    <property type="component" value="Unassembled WGS sequence"/>
</dbReference>